<keyword evidence="2" id="KW-1185">Reference proteome</keyword>
<evidence type="ECO:0000313" key="1">
    <source>
        <dbReference type="EMBL" id="MBC3791163.1"/>
    </source>
</evidence>
<dbReference type="InterPro" id="IPR007367">
    <property type="entry name" value="DUF433"/>
</dbReference>
<comment type="caution">
    <text evidence="1">The sequence shown here is derived from an EMBL/GenBank/DDBJ whole genome shotgun (WGS) entry which is preliminary data.</text>
</comment>
<dbReference type="RefSeq" id="WP_186736968.1">
    <property type="nucleotide sequence ID" value="NZ_VFIA01000008.1"/>
</dbReference>
<gene>
    <name evidence="1" type="ORF">FH603_1662</name>
</gene>
<sequence length="110" mass="12179">MSTAVLETEKMLSRLSRAEKAQILQWIVQDLGDVFPGIERQESPAGGVACVVRTRIPVWLLEQTRRLGATDADLLVAYPSLRAADLANAWAYVRTYSSEIDEAISENEAD</sequence>
<dbReference type="PANTHER" id="PTHR34849:SF4">
    <property type="entry name" value="SLR1209 PROTEIN"/>
    <property type="match status" value="1"/>
</dbReference>
<evidence type="ECO:0008006" key="3">
    <source>
        <dbReference type="Google" id="ProtNLM"/>
    </source>
</evidence>
<reference evidence="1 2" key="1">
    <citation type="submission" date="2019-06" db="EMBL/GenBank/DDBJ databases">
        <title>Spirosoma utsteinense sp. nov. isolated from Antarctic ice-free soils.</title>
        <authorList>
            <person name="Tahon G."/>
        </authorList>
    </citation>
    <scope>NUCLEOTIDE SEQUENCE [LARGE SCALE GENOMIC DNA]</scope>
    <source>
        <strain evidence="1 2">LMG 31447</strain>
    </source>
</reference>
<dbReference type="InterPro" id="IPR009057">
    <property type="entry name" value="Homeodomain-like_sf"/>
</dbReference>
<organism evidence="1 2">
    <name type="scientific">Spirosoma utsteinense</name>
    <dbReference type="NCBI Taxonomy" id="2585773"/>
    <lineage>
        <taxon>Bacteria</taxon>
        <taxon>Pseudomonadati</taxon>
        <taxon>Bacteroidota</taxon>
        <taxon>Cytophagia</taxon>
        <taxon>Cytophagales</taxon>
        <taxon>Cytophagaceae</taxon>
        <taxon>Spirosoma</taxon>
    </lineage>
</organism>
<dbReference type="InterPro" id="IPR036388">
    <property type="entry name" value="WH-like_DNA-bd_sf"/>
</dbReference>
<protein>
    <recommendedName>
        <fullName evidence="3">DUF433 domain-containing protein</fullName>
    </recommendedName>
</protein>
<proteinExistence type="predicted"/>
<dbReference type="EMBL" id="VFIA01000008">
    <property type="protein sequence ID" value="MBC3791163.1"/>
    <property type="molecule type" value="Genomic_DNA"/>
</dbReference>
<name>A0ABR6W3P3_9BACT</name>
<dbReference type="Pfam" id="PF04255">
    <property type="entry name" value="DUF433"/>
    <property type="match status" value="1"/>
</dbReference>
<accession>A0ABR6W3P3</accession>
<dbReference type="Proteomes" id="UP000700732">
    <property type="component" value="Unassembled WGS sequence"/>
</dbReference>
<dbReference type="Gene3D" id="1.10.10.10">
    <property type="entry name" value="Winged helix-like DNA-binding domain superfamily/Winged helix DNA-binding domain"/>
    <property type="match status" value="1"/>
</dbReference>
<evidence type="ECO:0000313" key="2">
    <source>
        <dbReference type="Proteomes" id="UP000700732"/>
    </source>
</evidence>
<dbReference type="PANTHER" id="PTHR34849">
    <property type="entry name" value="SSL5025 PROTEIN"/>
    <property type="match status" value="1"/>
</dbReference>
<dbReference type="SUPFAM" id="SSF46689">
    <property type="entry name" value="Homeodomain-like"/>
    <property type="match status" value="1"/>
</dbReference>